<dbReference type="Pfam" id="PF22622">
    <property type="entry name" value="MFE-2_hydrat-2_N"/>
    <property type="match status" value="1"/>
</dbReference>
<dbReference type="EnsemblMetazoa" id="PPAI001551-RA">
    <property type="protein sequence ID" value="PPAI001551-PA"/>
    <property type="gene ID" value="PPAI001551"/>
</dbReference>
<evidence type="ECO:0000256" key="1">
    <source>
        <dbReference type="ARBA" id="ARBA00004275"/>
    </source>
</evidence>
<dbReference type="InterPro" id="IPR002539">
    <property type="entry name" value="MaoC-like_dom"/>
</dbReference>
<dbReference type="GO" id="GO:0005777">
    <property type="term" value="C:peroxisome"/>
    <property type="evidence" value="ECO:0007669"/>
    <property type="project" value="UniProtKB-SubCell"/>
</dbReference>
<dbReference type="InterPro" id="IPR054357">
    <property type="entry name" value="MFE-2_N"/>
</dbReference>
<dbReference type="PRINTS" id="PR00080">
    <property type="entry name" value="SDRFAMILY"/>
</dbReference>
<evidence type="ECO:0000259" key="10">
    <source>
        <dbReference type="Pfam" id="PF22622"/>
    </source>
</evidence>
<reference evidence="11" key="1">
    <citation type="submission" date="2022-08" db="UniProtKB">
        <authorList>
            <consortium name="EnsemblMetazoa"/>
        </authorList>
    </citation>
    <scope>IDENTIFICATION</scope>
    <source>
        <strain evidence="11">Israel</strain>
    </source>
</reference>
<dbReference type="EMBL" id="AJVK01022821">
    <property type="status" value="NOT_ANNOTATED_CDS"/>
    <property type="molecule type" value="Genomic_DNA"/>
</dbReference>
<dbReference type="SUPFAM" id="SSF51735">
    <property type="entry name" value="NAD(P)-binding Rossmann-fold domains"/>
    <property type="match status" value="1"/>
</dbReference>
<evidence type="ECO:0000256" key="3">
    <source>
        <dbReference type="ARBA" id="ARBA00006484"/>
    </source>
</evidence>
<protein>
    <submittedName>
        <fullName evidence="11">Uncharacterized protein</fullName>
    </submittedName>
</protein>
<keyword evidence="8" id="KW-0456">Lyase</keyword>
<comment type="similarity">
    <text evidence="3">Belongs to the short-chain dehydrogenases/reductases (SDR) family.</text>
</comment>
<dbReference type="GO" id="GO:0018812">
    <property type="term" value="F:3-hydroxyacyl-CoA dehydratase activity"/>
    <property type="evidence" value="ECO:0007669"/>
    <property type="project" value="UniProtKB-ARBA"/>
</dbReference>
<feature type="domain" description="MaoC-like" evidence="9">
    <location>
        <begin position="263"/>
        <end position="377"/>
    </location>
</feature>
<organism evidence="11 12">
    <name type="scientific">Phlebotomus papatasi</name>
    <name type="common">Sandfly</name>
    <dbReference type="NCBI Taxonomy" id="29031"/>
    <lineage>
        <taxon>Eukaryota</taxon>
        <taxon>Metazoa</taxon>
        <taxon>Ecdysozoa</taxon>
        <taxon>Arthropoda</taxon>
        <taxon>Hexapoda</taxon>
        <taxon>Insecta</taxon>
        <taxon>Pterygota</taxon>
        <taxon>Neoptera</taxon>
        <taxon>Endopterygota</taxon>
        <taxon>Diptera</taxon>
        <taxon>Nematocera</taxon>
        <taxon>Psychodoidea</taxon>
        <taxon>Psychodidae</taxon>
        <taxon>Phlebotomus</taxon>
        <taxon>Phlebotomus</taxon>
    </lineage>
</organism>
<dbReference type="CDD" id="cd03448">
    <property type="entry name" value="HDE_HSD"/>
    <property type="match status" value="1"/>
</dbReference>
<dbReference type="PANTHER" id="PTHR45024">
    <property type="entry name" value="DEHYDROGENASES, SHORT CHAIN"/>
    <property type="match status" value="1"/>
</dbReference>
<dbReference type="InterPro" id="IPR051687">
    <property type="entry name" value="Peroxisomal_Beta-Oxidation"/>
</dbReference>
<dbReference type="SUPFAM" id="SSF54637">
    <property type="entry name" value="Thioesterase/thiol ester dehydrase-isomerase"/>
    <property type="match status" value="2"/>
</dbReference>
<evidence type="ECO:0000256" key="6">
    <source>
        <dbReference type="ARBA" id="ARBA00023098"/>
    </source>
</evidence>
<dbReference type="Pfam" id="PF01575">
    <property type="entry name" value="MaoC_dehydratas"/>
    <property type="match status" value="1"/>
</dbReference>
<feature type="domain" description="Peroxisomal multifunctional enzyme type 2-like N-terminal" evidence="10">
    <location>
        <begin position="112"/>
        <end position="242"/>
    </location>
</feature>
<keyword evidence="5" id="KW-0560">Oxidoreductase</keyword>
<dbReference type="PROSITE" id="PS00061">
    <property type="entry name" value="ADH_SHORT"/>
    <property type="match status" value="1"/>
</dbReference>
<dbReference type="VEuPathDB" id="VectorBase:PPAI001551"/>
<accession>A0A1B0D2H8</accession>
<keyword evidence="4" id="KW-0276">Fatty acid metabolism</keyword>
<evidence type="ECO:0000256" key="5">
    <source>
        <dbReference type="ARBA" id="ARBA00023002"/>
    </source>
</evidence>
<sequence>PKLIAPVVVYLCHENTQDNGAVIASAAGWAGKVEIVAGKGSVLRASLHHDVTVENVRDAWGKVVDMSEARNMRTIGAASAYTLEVLENLKDNPQSGGSSDQTPTNGVFTNEFNFGFKDLILYALGIGASVAEPSDLKYLYESHAEFSALPSFFIQPGLMLTMGSSITKSAITHKEFDLTNVLHGEQYLEVYDFPLEGNLRTEGKVLDVMDKGSGAVVVTSCDTFDSRGNLVAKNQSATFIVGCGNFGGKKQPGPGVVPTLPTPTSPPETTITFKTSVDQAAIFRLSGDPNPLHIDPNFSIIAGYKTPILHGLCTLGFSLRAVLKAYAGNDSTLFKAIKVRFVKPVIPGQTLKVDMWSNGNRIQFKTSVVETGQDVLTGKFILHQAADVVVDEIKAMGGTAVADYHSVTDGEKIIQTAMENFGRVDIVVNNAGILRDKSFPRISEDDWNLIHDVHVKGSFKTTQAAWPIFKKQNFGRIIMTSSNSGVYGNFGQANYSTAKLGLVGLANTLAIEGAKYNIHCNVIVPTAASRMTKGILPDLLFEEL</sequence>
<comment type="pathway">
    <text evidence="2">Lipid metabolism; fatty acid beta-oxidation.</text>
</comment>
<dbReference type="GO" id="GO:0006631">
    <property type="term" value="P:fatty acid metabolic process"/>
    <property type="evidence" value="ECO:0007669"/>
    <property type="project" value="UniProtKB-KW"/>
</dbReference>
<dbReference type="Gene3D" id="3.40.50.720">
    <property type="entry name" value="NAD(P)-binding Rossmann-like Domain"/>
    <property type="match status" value="1"/>
</dbReference>
<dbReference type="InterPro" id="IPR036291">
    <property type="entry name" value="NAD(P)-bd_dom_sf"/>
</dbReference>
<evidence type="ECO:0000256" key="7">
    <source>
        <dbReference type="ARBA" id="ARBA00023140"/>
    </source>
</evidence>
<evidence type="ECO:0000259" key="9">
    <source>
        <dbReference type="Pfam" id="PF01575"/>
    </source>
</evidence>
<dbReference type="Gene3D" id="1.10.287.4290">
    <property type="match status" value="1"/>
</dbReference>
<dbReference type="PANTHER" id="PTHR45024:SF2">
    <property type="entry name" value="SCP2 DOMAIN-CONTAINING PROTEIN"/>
    <property type="match status" value="1"/>
</dbReference>
<comment type="subcellular location">
    <subcellularLocation>
        <location evidence="1">Peroxisome</location>
    </subcellularLocation>
</comment>
<dbReference type="VEuPathDB" id="VectorBase:PPAPM1_003655"/>
<evidence type="ECO:0000256" key="4">
    <source>
        <dbReference type="ARBA" id="ARBA00022832"/>
    </source>
</evidence>
<dbReference type="Gene3D" id="3.10.129.10">
    <property type="entry name" value="Hotdog Thioesterase"/>
    <property type="match status" value="2"/>
</dbReference>
<dbReference type="InterPro" id="IPR002347">
    <property type="entry name" value="SDR_fam"/>
</dbReference>
<dbReference type="Pfam" id="PF00106">
    <property type="entry name" value="adh_short"/>
    <property type="match status" value="1"/>
</dbReference>
<name>A0A1B0D2H8_PHLPP</name>
<dbReference type="PRINTS" id="PR00081">
    <property type="entry name" value="GDHRDH"/>
</dbReference>
<proteinExistence type="inferred from homology"/>
<dbReference type="Proteomes" id="UP000092462">
    <property type="component" value="Unassembled WGS sequence"/>
</dbReference>
<keyword evidence="7" id="KW-0576">Peroxisome</keyword>
<dbReference type="InterPro" id="IPR020904">
    <property type="entry name" value="Sc_DH/Rdtase_CS"/>
</dbReference>
<keyword evidence="12" id="KW-1185">Reference proteome</keyword>
<dbReference type="InterPro" id="IPR029069">
    <property type="entry name" value="HotDog_dom_sf"/>
</dbReference>
<dbReference type="AlphaFoldDB" id="A0A1B0D2H8"/>
<keyword evidence="6" id="KW-0443">Lipid metabolism</keyword>
<evidence type="ECO:0000256" key="8">
    <source>
        <dbReference type="ARBA" id="ARBA00023239"/>
    </source>
</evidence>
<evidence type="ECO:0000256" key="2">
    <source>
        <dbReference type="ARBA" id="ARBA00005005"/>
    </source>
</evidence>
<evidence type="ECO:0000313" key="11">
    <source>
        <dbReference type="EnsemblMetazoa" id="PPAI001551-PA"/>
    </source>
</evidence>
<evidence type="ECO:0000313" key="12">
    <source>
        <dbReference type="Proteomes" id="UP000092462"/>
    </source>
</evidence>
<dbReference type="GO" id="GO:0016491">
    <property type="term" value="F:oxidoreductase activity"/>
    <property type="evidence" value="ECO:0007669"/>
    <property type="project" value="UniProtKB-KW"/>
</dbReference>